<accession>A0ACC1CGN2</accession>
<sequence length="264" mass="28645">MCTPNQTGLHKIDFTDKVVIVTGASSGIGAEAAVAFASYGATLTLVGRDETRTLHTAQRCVAKNKLVPLWLLLDLSLPGSCETVISKTIEMYGKIDVVVNCAGKIVQSSLYDSSMEAFDEVMNINFRVPYYLSQLALPYLVKTKGNIINIGSSMSKRFRPGFLPYIISKAALETMTKHAAPELVSEGVRINTISPGMTRTNILANFNRKNRMQQLTYEDLAMNMPNGQILEPTEVALLICLAASDVFPSLNGSELLLDGGASMT</sequence>
<organism evidence="1 2">
    <name type="scientific">Dendrolimus kikuchii</name>
    <dbReference type="NCBI Taxonomy" id="765133"/>
    <lineage>
        <taxon>Eukaryota</taxon>
        <taxon>Metazoa</taxon>
        <taxon>Ecdysozoa</taxon>
        <taxon>Arthropoda</taxon>
        <taxon>Hexapoda</taxon>
        <taxon>Insecta</taxon>
        <taxon>Pterygota</taxon>
        <taxon>Neoptera</taxon>
        <taxon>Endopterygota</taxon>
        <taxon>Lepidoptera</taxon>
        <taxon>Glossata</taxon>
        <taxon>Ditrysia</taxon>
        <taxon>Bombycoidea</taxon>
        <taxon>Lasiocampidae</taxon>
        <taxon>Dendrolimus</taxon>
    </lineage>
</organism>
<keyword evidence="2" id="KW-1185">Reference proteome</keyword>
<dbReference type="Proteomes" id="UP000824533">
    <property type="component" value="Linkage Group LG27"/>
</dbReference>
<comment type="caution">
    <text evidence="1">The sequence shown here is derived from an EMBL/GenBank/DDBJ whole genome shotgun (WGS) entry which is preliminary data.</text>
</comment>
<reference evidence="1 2" key="1">
    <citation type="journal article" date="2021" name="Front. Genet.">
        <title>Chromosome-Level Genome Assembly Reveals Significant Gene Expansion in the Toll and IMD Signaling Pathways of Dendrolimus kikuchii.</title>
        <authorList>
            <person name="Zhou J."/>
            <person name="Wu P."/>
            <person name="Xiong Z."/>
            <person name="Liu N."/>
            <person name="Zhao N."/>
            <person name="Ji M."/>
            <person name="Qiu Y."/>
            <person name="Yang B."/>
        </authorList>
    </citation>
    <scope>NUCLEOTIDE SEQUENCE [LARGE SCALE GENOMIC DNA]</scope>
    <source>
        <strain evidence="1">Ann1</strain>
    </source>
</reference>
<name>A0ACC1CGN2_9NEOP</name>
<protein>
    <submittedName>
        <fullName evidence="1">Uncharacterized protein</fullName>
    </submittedName>
</protein>
<evidence type="ECO:0000313" key="1">
    <source>
        <dbReference type="EMBL" id="KAJ0170602.1"/>
    </source>
</evidence>
<proteinExistence type="predicted"/>
<dbReference type="EMBL" id="CM034413">
    <property type="protein sequence ID" value="KAJ0170602.1"/>
    <property type="molecule type" value="Genomic_DNA"/>
</dbReference>
<evidence type="ECO:0000313" key="2">
    <source>
        <dbReference type="Proteomes" id="UP000824533"/>
    </source>
</evidence>
<gene>
    <name evidence="1" type="ORF">K1T71_013973</name>
</gene>